<comment type="caution">
    <text evidence="2">The sequence shown here is derived from an EMBL/GenBank/DDBJ whole genome shotgun (WGS) entry which is preliminary data.</text>
</comment>
<reference evidence="2 3" key="1">
    <citation type="submission" date="2016-06" db="EMBL/GenBank/DDBJ databases">
        <title>Evolution of pathogenesis and genome organization in the Tremellales.</title>
        <authorList>
            <person name="Cuomo C."/>
            <person name="Litvintseva A."/>
            <person name="Heitman J."/>
            <person name="Chen Y."/>
            <person name="Sun S."/>
            <person name="Springer D."/>
            <person name="Dromer F."/>
            <person name="Young S."/>
            <person name="Zeng Q."/>
            <person name="Chapman S."/>
            <person name="Gujja S."/>
            <person name="Saif S."/>
            <person name="Birren B."/>
        </authorList>
    </citation>
    <scope>NUCLEOTIDE SEQUENCE [LARGE SCALE GENOMIC DNA]</scope>
    <source>
        <strain evidence="2 3">ATCC 28783</strain>
    </source>
</reference>
<evidence type="ECO:0000256" key="1">
    <source>
        <dbReference type="SAM" id="MobiDB-lite"/>
    </source>
</evidence>
<protein>
    <submittedName>
        <fullName evidence="2">Uncharacterized protein</fullName>
    </submittedName>
</protein>
<name>A0A4Q1BH27_TREME</name>
<dbReference type="EMBL" id="SDIL01000084">
    <property type="protein sequence ID" value="RXK36891.1"/>
    <property type="molecule type" value="Genomic_DNA"/>
</dbReference>
<feature type="region of interest" description="Disordered" evidence="1">
    <location>
        <begin position="279"/>
        <end position="313"/>
    </location>
</feature>
<sequence>MTSMSLTTGLSLPSLPPGISLEIACLLVYPENTSFGNPSTELMNWDGFGPNWNKFTLLFFDDSRSGFDKLKVGFHDPNPVSSANNLLLTSPLESTSPESAFTQVESPVDGSILPHDTDLSAHLAEPVVVENWGPFLASDEYQSINADVVKVFEPIKEVELASDIKDVVLYKPSDDLEYPSTIEVETDLDDDTYEIASKDASDRSILHSDLFDTNNIITLDTMVTKIIENPLSSNQVSPTGNDVHNSRIEDLDDSVQWKVESSSRPVTSGSKTFPRSILKRRTGQESGPGYPTFNDDGTRKPGGRKTATLGDDTSVDGVLTKKSVWFDDTKNEVCTFNKWEKTHKVRERRPSLQSRRVRNQS</sequence>
<accession>A0A4Q1BH27</accession>
<evidence type="ECO:0000313" key="2">
    <source>
        <dbReference type="EMBL" id="RXK36891.1"/>
    </source>
</evidence>
<evidence type="ECO:0000313" key="3">
    <source>
        <dbReference type="Proteomes" id="UP000289152"/>
    </source>
</evidence>
<gene>
    <name evidence="2" type="ORF">M231_05865</name>
</gene>
<dbReference type="InParanoid" id="A0A4Q1BH27"/>
<dbReference type="Proteomes" id="UP000289152">
    <property type="component" value="Unassembled WGS sequence"/>
</dbReference>
<organism evidence="2 3">
    <name type="scientific">Tremella mesenterica</name>
    <name type="common">Jelly fungus</name>
    <dbReference type="NCBI Taxonomy" id="5217"/>
    <lineage>
        <taxon>Eukaryota</taxon>
        <taxon>Fungi</taxon>
        <taxon>Dikarya</taxon>
        <taxon>Basidiomycota</taxon>
        <taxon>Agaricomycotina</taxon>
        <taxon>Tremellomycetes</taxon>
        <taxon>Tremellales</taxon>
        <taxon>Tremellaceae</taxon>
        <taxon>Tremella</taxon>
    </lineage>
</organism>
<proteinExistence type="predicted"/>
<dbReference type="AlphaFoldDB" id="A0A4Q1BH27"/>
<dbReference type="VEuPathDB" id="FungiDB:TREMEDRAFT_65562"/>
<keyword evidence="3" id="KW-1185">Reference proteome</keyword>